<dbReference type="Proteomes" id="UP001629953">
    <property type="component" value="Unassembled WGS sequence"/>
</dbReference>
<dbReference type="Pfam" id="PF00015">
    <property type="entry name" value="MCPsignal"/>
    <property type="match status" value="1"/>
</dbReference>
<evidence type="ECO:0000259" key="12">
    <source>
        <dbReference type="PROSITE" id="PS50885"/>
    </source>
</evidence>
<dbReference type="Gene3D" id="1.10.287.950">
    <property type="entry name" value="Methyl-accepting chemotaxis protein"/>
    <property type="match status" value="1"/>
</dbReference>
<proteinExistence type="inferred from homology"/>
<gene>
    <name evidence="13" type="ORF">ABUE30_10255</name>
</gene>
<evidence type="ECO:0000256" key="10">
    <source>
        <dbReference type="SAM" id="Phobius"/>
    </source>
</evidence>
<comment type="caution">
    <text evidence="13">The sequence shown here is derived from an EMBL/GenBank/DDBJ whole genome shotgun (WGS) entry which is preliminary data.</text>
</comment>
<keyword evidence="7 9" id="KW-0807">Transducer</keyword>
<feature type="transmembrane region" description="Helical" evidence="10">
    <location>
        <begin position="264"/>
        <end position="287"/>
    </location>
</feature>
<dbReference type="PANTHER" id="PTHR32089">
    <property type="entry name" value="METHYL-ACCEPTING CHEMOTAXIS PROTEIN MCPB"/>
    <property type="match status" value="1"/>
</dbReference>
<dbReference type="Pfam" id="PF00672">
    <property type="entry name" value="HAMP"/>
    <property type="match status" value="1"/>
</dbReference>
<evidence type="ECO:0000256" key="7">
    <source>
        <dbReference type="ARBA" id="ARBA00023224"/>
    </source>
</evidence>
<reference evidence="13 14" key="1">
    <citation type="journal article" date="2013" name="Int. J. Syst. Evol. Microbiol.">
        <title>Celerinatantimonas yamalensis sp. nov., a cold-adapted diazotrophic bacterium from a cold permafrost brine.</title>
        <authorList>
            <person name="Shcherbakova V."/>
            <person name="Chuvilskaya N."/>
            <person name="Rivkina E."/>
            <person name="Demidov N."/>
            <person name="Uchaeva V."/>
            <person name="Suetin S."/>
            <person name="Suzina N."/>
            <person name="Gilichinsky D."/>
        </authorList>
    </citation>
    <scope>NUCLEOTIDE SEQUENCE [LARGE SCALE GENOMIC DNA]</scope>
    <source>
        <strain evidence="13 14">C7</strain>
    </source>
</reference>
<dbReference type="SUPFAM" id="SSF58104">
    <property type="entry name" value="Methyl-accepting chemotaxis protein (MCP) signaling domain"/>
    <property type="match status" value="1"/>
</dbReference>
<feature type="domain" description="HAMP" evidence="12">
    <location>
        <begin position="288"/>
        <end position="338"/>
    </location>
</feature>
<evidence type="ECO:0000256" key="5">
    <source>
        <dbReference type="ARBA" id="ARBA00022989"/>
    </source>
</evidence>
<dbReference type="InterPro" id="IPR033479">
    <property type="entry name" value="dCache_1"/>
</dbReference>
<organism evidence="13 14">
    <name type="scientific">Celerinatantimonas yamalensis</name>
    <dbReference type="NCBI Taxonomy" id="559956"/>
    <lineage>
        <taxon>Bacteria</taxon>
        <taxon>Pseudomonadati</taxon>
        <taxon>Pseudomonadota</taxon>
        <taxon>Gammaproteobacteria</taxon>
        <taxon>Celerinatantimonadaceae</taxon>
        <taxon>Celerinatantimonas</taxon>
    </lineage>
</organism>
<dbReference type="PANTHER" id="PTHR32089:SF117">
    <property type="entry name" value="METHYL ACCEPTING SENSORY TRANSDUCER WITH CACHE_1 SMALL MOLECULE BINDING DOMAIN"/>
    <property type="match status" value="1"/>
</dbReference>
<keyword evidence="4 10" id="KW-0812">Transmembrane</keyword>
<evidence type="ECO:0000256" key="1">
    <source>
        <dbReference type="ARBA" id="ARBA00004651"/>
    </source>
</evidence>
<dbReference type="CDD" id="cd18773">
    <property type="entry name" value="PDC1_HK_sensor"/>
    <property type="match status" value="1"/>
</dbReference>
<dbReference type="CDD" id="cd06225">
    <property type="entry name" value="HAMP"/>
    <property type="match status" value="1"/>
</dbReference>
<evidence type="ECO:0000256" key="3">
    <source>
        <dbReference type="ARBA" id="ARBA00022500"/>
    </source>
</evidence>
<keyword evidence="3" id="KW-0145">Chemotaxis</keyword>
<dbReference type="EMBL" id="JBEQCT010000004">
    <property type="protein sequence ID" value="MFM2485436.1"/>
    <property type="molecule type" value="Genomic_DNA"/>
</dbReference>
<accession>A0ABW9G9N3</accession>
<dbReference type="RefSeq" id="WP_408623670.1">
    <property type="nucleotide sequence ID" value="NZ_JBEQCT010000004.1"/>
</dbReference>
<dbReference type="InterPro" id="IPR003660">
    <property type="entry name" value="HAMP_dom"/>
</dbReference>
<evidence type="ECO:0000259" key="11">
    <source>
        <dbReference type="PROSITE" id="PS50111"/>
    </source>
</evidence>
<dbReference type="Pfam" id="PF02743">
    <property type="entry name" value="dCache_1"/>
    <property type="match status" value="1"/>
</dbReference>
<evidence type="ECO:0000313" key="14">
    <source>
        <dbReference type="Proteomes" id="UP001629953"/>
    </source>
</evidence>
<evidence type="ECO:0000256" key="9">
    <source>
        <dbReference type="PROSITE-ProRule" id="PRU00284"/>
    </source>
</evidence>
<dbReference type="Gene3D" id="3.30.450.20">
    <property type="entry name" value="PAS domain"/>
    <property type="match status" value="2"/>
</dbReference>
<keyword evidence="2" id="KW-1003">Cell membrane</keyword>
<protein>
    <submittedName>
        <fullName evidence="13">Methyl-accepting chemotaxis protein</fullName>
    </submittedName>
</protein>
<dbReference type="InterPro" id="IPR029151">
    <property type="entry name" value="Sensor-like_sf"/>
</dbReference>
<dbReference type="SUPFAM" id="SSF103190">
    <property type="entry name" value="Sensory domain-like"/>
    <property type="match status" value="1"/>
</dbReference>
<name>A0ABW9G9N3_9GAMM</name>
<dbReference type="SMART" id="SM00283">
    <property type="entry name" value="MA"/>
    <property type="match status" value="1"/>
</dbReference>
<evidence type="ECO:0000256" key="8">
    <source>
        <dbReference type="ARBA" id="ARBA00029447"/>
    </source>
</evidence>
<evidence type="ECO:0000256" key="2">
    <source>
        <dbReference type="ARBA" id="ARBA00022475"/>
    </source>
</evidence>
<keyword evidence="6 10" id="KW-0472">Membrane</keyword>
<keyword evidence="14" id="KW-1185">Reference proteome</keyword>
<comment type="subcellular location">
    <subcellularLocation>
        <location evidence="1">Cell membrane</location>
        <topology evidence="1">Multi-pass membrane protein</topology>
    </subcellularLocation>
</comment>
<comment type="similarity">
    <text evidence="8">Belongs to the methyl-accepting chemotaxis (MCP) protein family.</text>
</comment>
<dbReference type="PROSITE" id="PS50111">
    <property type="entry name" value="CHEMOTAXIS_TRANSDUC_2"/>
    <property type="match status" value="1"/>
</dbReference>
<evidence type="ECO:0000256" key="6">
    <source>
        <dbReference type="ARBA" id="ARBA00023136"/>
    </source>
</evidence>
<feature type="domain" description="Methyl-accepting transducer" evidence="11">
    <location>
        <begin position="343"/>
        <end position="579"/>
    </location>
</feature>
<dbReference type="InterPro" id="IPR004089">
    <property type="entry name" value="MCPsignal_dom"/>
</dbReference>
<keyword evidence="5 10" id="KW-1133">Transmembrane helix</keyword>
<dbReference type="CDD" id="cd11386">
    <property type="entry name" value="MCP_signal"/>
    <property type="match status" value="1"/>
</dbReference>
<dbReference type="PROSITE" id="PS50885">
    <property type="entry name" value="HAMP"/>
    <property type="match status" value="1"/>
</dbReference>
<evidence type="ECO:0000256" key="4">
    <source>
        <dbReference type="ARBA" id="ARBA00022692"/>
    </source>
</evidence>
<dbReference type="SMART" id="SM00304">
    <property type="entry name" value="HAMP"/>
    <property type="match status" value="2"/>
</dbReference>
<sequence length="615" mass="67605">MSIKHRLTLTVVVILILLGSAQIALQTVQLKRNLTDELAAQAQQSGQTTALQMHVWLQTKMRILNTISTLPHDQHFTDALWQAQRSGNFSLVYFGSAQGQMITGDPNYHKPDGYDPRLRPWYQQAQTVNLYMSAPYHDAASGELVMTLAKKTDDGVIAVDLSLNTMVKQIKSLTNESRQAFLLDQTGKILVSSHPQWLLKSLHQLSPELSARSLGKNNILTHANVAMQPSLVQLTAIANTPWYLMLSYPKAIAFASIEHSMQQAIWYGLISFLIVAAALYWTIIAAFNPLKQLHKAVDELAQGKADLTQRLDQGRQDEIGLLSRSFDKVLYRLHSIMLAISNDTAALKESANQSAQVASQSAQSLHQQQQDVTLIATALQQMSATANEVANHAGLTASTVTESRQSCEQGRQLIQTNQQQIIELAEQLEVTGANVQQLEQDNQEIGTILQTIHDIAEQTNLLALNAAIEAARAGEHGRGFAVVADEVRNLSQRTQSSTANIAELLARFTQRIQSTVAMMKQSQQRASHSVEEAHAATDAIDAIAESITQINDMATQIASAAEQQRAVSEDITCNTQAISDVSNTLHHQSNDSAKQAHSLNRIAESLHAQVMQFTL</sequence>
<evidence type="ECO:0000313" key="13">
    <source>
        <dbReference type="EMBL" id="MFM2485436.1"/>
    </source>
</evidence>